<reference evidence="1 2" key="1">
    <citation type="submission" date="2018-02" db="EMBL/GenBank/DDBJ databases">
        <title>Jeotgalibacillus proteolyticum sp. nov. a protease producing bacterium isolated from ocean sediments of Laizhou Bay.</title>
        <authorList>
            <person name="Li Y."/>
        </authorList>
    </citation>
    <scope>NUCLEOTIDE SEQUENCE [LARGE SCALE GENOMIC DNA]</scope>
    <source>
        <strain evidence="1 2">22-7</strain>
    </source>
</reference>
<organism evidence="1 2">
    <name type="scientific">Jeotgalibacillus proteolyticus</name>
    <dbReference type="NCBI Taxonomy" id="2082395"/>
    <lineage>
        <taxon>Bacteria</taxon>
        <taxon>Bacillati</taxon>
        <taxon>Bacillota</taxon>
        <taxon>Bacilli</taxon>
        <taxon>Bacillales</taxon>
        <taxon>Caryophanaceae</taxon>
        <taxon>Jeotgalibacillus</taxon>
    </lineage>
</organism>
<dbReference type="EMBL" id="PREZ01000003">
    <property type="protein sequence ID" value="PPA70981.1"/>
    <property type="molecule type" value="Genomic_DNA"/>
</dbReference>
<dbReference type="AlphaFoldDB" id="A0A2S5GDJ1"/>
<evidence type="ECO:0000313" key="1">
    <source>
        <dbReference type="EMBL" id="PPA70981.1"/>
    </source>
</evidence>
<protein>
    <recommendedName>
        <fullName evidence="3">Carbon monoxide dehydrogenase</fullName>
    </recommendedName>
</protein>
<dbReference type="OrthoDB" id="2437594at2"/>
<evidence type="ECO:0000313" key="2">
    <source>
        <dbReference type="Proteomes" id="UP000239047"/>
    </source>
</evidence>
<proteinExistence type="predicted"/>
<evidence type="ECO:0008006" key="3">
    <source>
        <dbReference type="Google" id="ProtNLM"/>
    </source>
</evidence>
<dbReference type="Proteomes" id="UP000239047">
    <property type="component" value="Unassembled WGS sequence"/>
</dbReference>
<keyword evidence="2" id="KW-1185">Reference proteome</keyword>
<accession>A0A2S5GDJ1</accession>
<name>A0A2S5GDJ1_9BACL</name>
<sequence length="183" mass="21054">MKKGVLLLFLCCLGFLTIEISDDKVSGNTNGPPQPFEEIYTEGGYKSVDAAVDDFEQHFKQEIKLPLRIPPISFTHYFGRFNNLDGEINDSLEVKFISDQFPDNHFKIDIRPIQYKIPVDKYKTKVMKLKNGKNAIYVNDRNVGFNMLVFEKDSWQYMLSIDKGVSDKVTPEILVQLADSIDY</sequence>
<comment type="caution">
    <text evidence="1">The sequence shown here is derived from an EMBL/GenBank/DDBJ whole genome shotgun (WGS) entry which is preliminary data.</text>
</comment>
<gene>
    <name evidence="1" type="ORF">C4B60_09370</name>
</gene>